<organism evidence="2 3">
    <name type="scientific">Haemaphysalis longicornis</name>
    <name type="common">Bush tick</name>
    <dbReference type="NCBI Taxonomy" id="44386"/>
    <lineage>
        <taxon>Eukaryota</taxon>
        <taxon>Metazoa</taxon>
        <taxon>Ecdysozoa</taxon>
        <taxon>Arthropoda</taxon>
        <taxon>Chelicerata</taxon>
        <taxon>Arachnida</taxon>
        <taxon>Acari</taxon>
        <taxon>Parasitiformes</taxon>
        <taxon>Ixodida</taxon>
        <taxon>Ixodoidea</taxon>
        <taxon>Ixodidae</taxon>
        <taxon>Haemaphysalinae</taxon>
        <taxon>Haemaphysalis</taxon>
    </lineage>
</organism>
<keyword evidence="1" id="KW-0812">Transmembrane</keyword>
<evidence type="ECO:0000313" key="3">
    <source>
        <dbReference type="Proteomes" id="UP000821853"/>
    </source>
</evidence>
<evidence type="ECO:0000256" key="1">
    <source>
        <dbReference type="SAM" id="Phobius"/>
    </source>
</evidence>
<keyword evidence="1" id="KW-1133">Transmembrane helix</keyword>
<comment type="caution">
    <text evidence="2">The sequence shown here is derived from an EMBL/GenBank/DDBJ whole genome shotgun (WGS) entry which is preliminary data.</text>
</comment>
<dbReference type="VEuPathDB" id="VectorBase:HLOH_057754"/>
<protein>
    <recommendedName>
        <fullName evidence="4">Transmembrane protein</fullName>
    </recommendedName>
</protein>
<feature type="transmembrane region" description="Helical" evidence="1">
    <location>
        <begin position="79"/>
        <end position="99"/>
    </location>
</feature>
<accession>A0A9J6G883</accession>
<keyword evidence="1" id="KW-0472">Membrane</keyword>
<name>A0A9J6G883_HAELO</name>
<dbReference type="AlphaFoldDB" id="A0A9J6G883"/>
<dbReference type="Proteomes" id="UP000821853">
    <property type="component" value="Chromosome 3"/>
</dbReference>
<evidence type="ECO:0000313" key="2">
    <source>
        <dbReference type="EMBL" id="KAH9370744.1"/>
    </source>
</evidence>
<proteinExistence type="predicted"/>
<sequence>MKNDCQAKYVFDGSRASQEPDITCTVLDYNHNTTDDMFASYPECRSLNDDEAEFVQPLKEMKVRPTLIRQKLKYETGRIVLASSLYMLLTLYYLVSIVLQEG</sequence>
<evidence type="ECO:0008006" key="4">
    <source>
        <dbReference type="Google" id="ProtNLM"/>
    </source>
</evidence>
<gene>
    <name evidence="2" type="ORF">HPB48_016172</name>
</gene>
<reference evidence="2 3" key="1">
    <citation type="journal article" date="2020" name="Cell">
        <title>Large-Scale Comparative Analyses of Tick Genomes Elucidate Their Genetic Diversity and Vector Capacities.</title>
        <authorList>
            <consortium name="Tick Genome and Microbiome Consortium (TIGMIC)"/>
            <person name="Jia N."/>
            <person name="Wang J."/>
            <person name="Shi W."/>
            <person name="Du L."/>
            <person name="Sun Y."/>
            <person name="Zhan W."/>
            <person name="Jiang J.F."/>
            <person name="Wang Q."/>
            <person name="Zhang B."/>
            <person name="Ji P."/>
            <person name="Bell-Sakyi L."/>
            <person name="Cui X.M."/>
            <person name="Yuan T.T."/>
            <person name="Jiang B.G."/>
            <person name="Yang W.F."/>
            <person name="Lam T.T."/>
            <person name="Chang Q.C."/>
            <person name="Ding S.J."/>
            <person name="Wang X.J."/>
            <person name="Zhu J.G."/>
            <person name="Ruan X.D."/>
            <person name="Zhao L."/>
            <person name="Wei J.T."/>
            <person name="Ye R.Z."/>
            <person name="Que T.C."/>
            <person name="Du C.H."/>
            <person name="Zhou Y.H."/>
            <person name="Cheng J.X."/>
            <person name="Dai P.F."/>
            <person name="Guo W.B."/>
            <person name="Han X.H."/>
            <person name="Huang E.J."/>
            <person name="Li L.F."/>
            <person name="Wei W."/>
            <person name="Gao Y.C."/>
            <person name="Liu J.Z."/>
            <person name="Shao H.Z."/>
            <person name="Wang X."/>
            <person name="Wang C.C."/>
            <person name="Yang T.C."/>
            <person name="Huo Q.B."/>
            <person name="Li W."/>
            <person name="Chen H.Y."/>
            <person name="Chen S.E."/>
            <person name="Zhou L.G."/>
            <person name="Ni X.B."/>
            <person name="Tian J.H."/>
            <person name="Sheng Y."/>
            <person name="Liu T."/>
            <person name="Pan Y.S."/>
            <person name="Xia L.Y."/>
            <person name="Li J."/>
            <person name="Zhao F."/>
            <person name="Cao W.C."/>
        </authorList>
    </citation>
    <scope>NUCLEOTIDE SEQUENCE [LARGE SCALE GENOMIC DNA]</scope>
    <source>
        <strain evidence="2">HaeL-2018</strain>
    </source>
</reference>
<dbReference type="OrthoDB" id="6753667at2759"/>
<keyword evidence="3" id="KW-1185">Reference proteome</keyword>
<dbReference type="EMBL" id="JABSTR010000005">
    <property type="protein sequence ID" value="KAH9370744.1"/>
    <property type="molecule type" value="Genomic_DNA"/>
</dbReference>